<evidence type="ECO:0008006" key="7">
    <source>
        <dbReference type="Google" id="ProtNLM"/>
    </source>
</evidence>
<dbReference type="Gene3D" id="1.10.150.240">
    <property type="entry name" value="Putative phosphatase, domain 2"/>
    <property type="match status" value="1"/>
</dbReference>
<evidence type="ECO:0000256" key="4">
    <source>
        <dbReference type="ARBA" id="ARBA00023277"/>
    </source>
</evidence>
<accession>A0A0R2S8P1</accession>
<sequence>MNLDTSIECVLFDLDGTLIDTAPDFVIALNLLLTQQGKQPLDARVITHTVSDGAKALVALGFGIDEKAEAFASLHTQLLALYLEQIESTRSTLYPGMENLLDSLEQAGIPWGIVTNKPRLYATALLSRLSLLARCPVLVCPDDVRDKKPHPESLLLALSVLKREPERCVYIGDHIRDMQAAKNADLIAIAASYGYLADGVDPAEWPADFILSQPEQSIGLLNLLKFRS</sequence>
<dbReference type="PANTHER" id="PTHR43434:SF23">
    <property type="entry name" value="PHOSPHOGLYCOLATE PHOSPHATASE"/>
    <property type="match status" value="1"/>
</dbReference>
<dbReference type="InterPro" id="IPR036412">
    <property type="entry name" value="HAD-like_sf"/>
</dbReference>
<keyword evidence="3" id="KW-0460">Magnesium</keyword>
<evidence type="ECO:0000313" key="6">
    <source>
        <dbReference type="Proteomes" id="UP000051934"/>
    </source>
</evidence>
<dbReference type="Pfam" id="PF13419">
    <property type="entry name" value="HAD_2"/>
    <property type="match status" value="1"/>
</dbReference>
<keyword evidence="4" id="KW-0119">Carbohydrate metabolism</keyword>
<gene>
    <name evidence="5" type="ORF">ABR69_10890</name>
</gene>
<protein>
    <recommendedName>
        <fullName evidence="7">Phosphoglycolate phosphatase</fullName>
    </recommendedName>
</protein>
<dbReference type="NCBIfam" id="TIGR01549">
    <property type="entry name" value="HAD-SF-IA-v1"/>
    <property type="match status" value="1"/>
</dbReference>
<evidence type="ECO:0000256" key="3">
    <source>
        <dbReference type="ARBA" id="ARBA00022842"/>
    </source>
</evidence>
<dbReference type="SUPFAM" id="SSF56784">
    <property type="entry name" value="HAD-like"/>
    <property type="match status" value="1"/>
</dbReference>
<dbReference type="SFLD" id="SFLDS00003">
    <property type="entry name" value="Haloacid_Dehalogenase"/>
    <property type="match status" value="1"/>
</dbReference>
<comment type="caution">
    <text evidence="5">The sequence shown here is derived from an EMBL/GenBank/DDBJ whole genome shotgun (WGS) entry which is preliminary data.</text>
</comment>
<evidence type="ECO:0000256" key="1">
    <source>
        <dbReference type="ARBA" id="ARBA00022723"/>
    </source>
</evidence>
<keyword evidence="1" id="KW-0479">Metal-binding</keyword>
<dbReference type="GO" id="GO:0005829">
    <property type="term" value="C:cytosol"/>
    <property type="evidence" value="ECO:0007669"/>
    <property type="project" value="TreeGrafter"/>
</dbReference>
<dbReference type="NCBIfam" id="TIGR01509">
    <property type="entry name" value="HAD-SF-IA-v3"/>
    <property type="match status" value="1"/>
</dbReference>
<dbReference type="PANTHER" id="PTHR43434">
    <property type="entry name" value="PHOSPHOGLYCOLATE PHOSPHATASE"/>
    <property type="match status" value="1"/>
</dbReference>
<dbReference type="InterPro" id="IPR023214">
    <property type="entry name" value="HAD_sf"/>
</dbReference>
<dbReference type="PRINTS" id="PR00413">
    <property type="entry name" value="HADHALOGNASE"/>
</dbReference>
<dbReference type="Proteomes" id="UP000051934">
    <property type="component" value="Unassembled WGS sequence"/>
</dbReference>
<dbReference type="InterPro" id="IPR050155">
    <property type="entry name" value="HAD-like_hydrolase_sf"/>
</dbReference>
<organism evidence="5 6">
    <name type="scientific">OM182 bacterium BACL3 MAG-120507-bin80</name>
    <dbReference type="NCBI Taxonomy" id="1655577"/>
    <lineage>
        <taxon>Bacteria</taxon>
        <taxon>Pseudomonadati</taxon>
        <taxon>Pseudomonadota</taxon>
        <taxon>Gammaproteobacteria</taxon>
        <taxon>OMG group</taxon>
        <taxon>OM182 clade</taxon>
    </lineage>
</organism>
<dbReference type="GO" id="GO:0046872">
    <property type="term" value="F:metal ion binding"/>
    <property type="evidence" value="ECO:0007669"/>
    <property type="project" value="UniProtKB-KW"/>
</dbReference>
<dbReference type="Gene3D" id="3.40.50.1000">
    <property type="entry name" value="HAD superfamily/HAD-like"/>
    <property type="match status" value="1"/>
</dbReference>
<dbReference type="GO" id="GO:0008967">
    <property type="term" value="F:phosphoglycolate phosphatase activity"/>
    <property type="evidence" value="ECO:0007669"/>
    <property type="project" value="TreeGrafter"/>
</dbReference>
<evidence type="ECO:0000256" key="2">
    <source>
        <dbReference type="ARBA" id="ARBA00022801"/>
    </source>
</evidence>
<name>A0A0R2S8P1_9GAMM</name>
<proteinExistence type="predicted"/>
<reference evidence="5 6" key="1">
    <citation type="submission" date="2015-10" db="EMBL/GenBank/DDBJ databases">
        <title>Metagenome-Assembled Genomes uncover a global brackish microbiome.</title>
        <authorList>
            <person name="Hugerth L.W."/>
            <person name="Larsson J."/>
            <person name="Alneberg J."/>
            <person name="Lindh M.V."/>
            <person name="Legrand C."/>
            <person name="Pinhassi J."/>
            <person name="Andersson A.F."/>
        </authorList>
    </citation>
    <scope>NUCLEOTIDE SEQUENCE [LARGE SCALE GENOMIC DNA]</scope>
    <source>
        <strain evidence="5">BACL4 MAG-120507-bin80</strain>
    </source>
</reference>
<dbReference type="InterPro" id="IPR041492">
    <property type="entry name" value="HAD_2"/>
</dbReference>
<dbReference type="EMBL" id="LIBB01000210">
    <property type="protein sequence ID" value="KRO71269.1"/>
    <property type="molecule type" value="Genomic_DNA"/>
</dbReference>
<evidence type="ECO:0000313" key="5">
    <source>
        <dbReference type="EMBL" id="KRO71269.1"/>
    </source>
</evidence>
<dbReference type="GO" id="GO:0006281">
    <property type="term" value="P:DNA repair"/>
    <property type="evidence" value="ECO:0007669"/>
    <property type="project" value="TreeGrafter"/>
</dbReference>
<keyword evidence="2" id="KW-0378">Hydrolase</keyword>
<dbReference type="InterPro" id="IPR023198">
    <property type="entry name" value="PGP-like_dom2"/>
</dbReference>
<dbReference type="SFLD" id="SFLDG01135">
    <property type="entry name" value="C1.5.6:_HAD__Beta-PGM__Phospha"/>
    <property type="match status" value="1"/>
</dbReference>
<dbReference type="SFLD" id="SFLDG01129">
    <property type="entry name" value="C1.5:_HAD__Beta-PGM__Phosphata"/>
    <property type="match status" value="1"/>
</dbReference>
<dbReference type="AlphaFoldDB" id="A0A0R2S8P1"/>
<dbReference type="InterPro" id="IPR006439">
    <property type="entry name" value="HAD-SF_hydro_IA"/>
</dbReference>